<dbReference type="Pfam" id="PF00136">
    <property type="entry name" value="DNA_pol_B"/>
    <property type="match status" value="1"/>
</dbReference>
<dbReference type="InterPro" id="IPR043502">
    <property type="entry name" value="DNA/RNA_pol_sf"/>
</dbReference>
<protein>
    <recommendedName>
        <fullName evidence="1">DNA-directed DNA polymerase</fullName>
        <ecNumber evidence="1">2.7.7.7</ecNumber>
    </recommendedName>
</protein>
<dbReference type="SUPFAM" id="SSF56672">
    <property type="entry name" value="DNA/RNA polymerases"/>
    <property type="match status" value="1"/>
</dbReference>
<gene>
    <name evidence="9" type="ORF">B1B_02923</name>
</gene>
<proteinExistence type="predicted"/>
<evidence type="ECO:0000256" key="1">
    <source>
        <dbReference type="ARBA" id="ARBA00012417"/>
    </source>
</evidence>
<dbReference type="PANTHER" id="PTHR10322">
    <property type="entry name" value="DNA POLYMERASE CATALYTIC SUBUNIT"/>
    <property type="match status" value="1"/>
</dbReference>
<dbReference type="InterPro" id="IPR042087">
    <property type="entry name" value="DNA_pol_B_thumb"/>
</dbReference>
<dbReference type="EMBL" id="AUZY01001760">
    <property type="protein sequence ID" value="EQD73997.1"/>
    <property type="molecule type" value="Genomic_DNA"/>
</dbReference>
<feature type="domain" description="DNA-directed DNA polymerase family B multifunctional" evidence="8">
    <location>
        <begin position="11"/>
        <end position="223"/>
    </location>
</feature>
<reference evidence="9" key="2">
    <citation type="journal article" date="2014" name="ISME J.">
        <title>Microbial stratification in low pH oxic and suboxic macroscopic growths along an acid mine drainage.</title>
        <authorList>
            <person name="Mendez-Garcia C."/>
            <person name="Mesa V."/>
            <person name="Sprenger R.R."/>
            <person name="Richter M."/>
            <person name="Diez M.S."/>
            <person name="Solano J."/>
            <person name="Bargiela R."/>
            <person name="Golyshina O.V."/>
            <person name="Manteca A."/>
            <person name="Ramos J.L."/>
            <person name="Gallego J.R."/>
            <person name="Llorente I."/>
            <person name="Martins Dos Santos V.A."/>
            <person name="Jensen O.N."/>
            <person name="Pelaez A.I."/>
            <person name="Sanchez J."/>
            <person name="Ferrer M."/>
        </authorList>
    </citation>
    <scope>NUCLEOTIDE SEQUENCE</scope>
</reference>
<dbReference type="InterPro" id="IPR023211">
    <property type="entry name" value="DNA_pol_palm_dom_sf"/>
</dbReference>
<dbReference type="InterPro" id="IPR050240">
    <property type="entry name" value="DNA_pol_type-B"/>
</dbReference>
<dbReference type="Gene3D" id="3.90.1600.10">
    <property type="entry name" value="Palm domain of DNA polymerase"/>
    <property type="match status" value="1"/>
</dbReference>
<dbReference type="InterPro" id="IPR006134">
    <property type="entry name" value="DNA-dir_DNA_pol_B_multi_dom"/>
</dbReference>
<evidence type="ECO:0000313" key="9">
    <source>
        <dbReference type="EMBL" id="EQD73997.1"/>
    </source>
</evidence>
<dbReference type="EC" id="2.7.7.7" evidence="1"/>
<keyword evidence="3" id="KW-0548">Nucleotidyltransferase</keyword>
<reference evidence="9" key="1">
    <citation type="submission" date="2013-08" db="EMBL/GenBank/DDBJ databases">
        <authorList>
            <person name="Mendez C."/>
            <person name="Richter M."/>
            <person name="Ferrer M."/>
            <person name="Sanchez J."/>
        </authorList>
    </citation>
    <scope>NUCLEOTIDE SEQUENCE</scope>
</reference>
<evidence type="ECO:0000256" key="6">
    <source>
        <dbReference type="ARBA" id="ARBA00049244"/>
    </source>
</evidence>
<feature type="compositionally biased region" description="Basic residues" evidence="7">
    <location>
        <begin position="269"/>
        <end position="279"/>
    </location>
</feature>
<feature type="region of interest" description="Disordered" evidence="7">
    <location>
        <begin position="239"/>
        <end position="279"/>
    </location>
</feature>
<evidence type="ECO:0000256" key="5">
    <source>
        <dbReference type="ARBA" id="ARBA00023125"/>
    </source>
</evidence>
<dbReference type="PROSITE" id="PS00116">
    <property type="entry name" value="DNA_POLYMERASE_B"/>
    <property type="match status" value="1"/>
</dbReference>
<keyword evidence="2" id="KW-0808">Transferase</keyword>
<dbReference type="GO" id="GO:0003677">
    <property type="term" value="F:DNA binding"/>
    <property type="evidence" value="ECO:0007669"/>
    <property type="project" value="UniProtKB-KW"/>
</dbReference>
<dbReference type="GO" id="GO:0000166">
    <property type="term" value="F:nucleotide binding"/>
    <property type="evidence" value="ECO:0007669"/>
    <property type="project" value="InterPro"/>
</dbReference>
<evidence type="ECO:0000256" key="7">
    <source>
        <dbReference type="SAM" id="MobiDB-lite"/>
    </source>
</evidence>
<evidence type="ECO:0000256" key="2">
    <source>
        <dbReference type="ARBA" id="ARBA00022679"/>
    </source>
</evidence>
<keyword evidence="5" id="KW-0238">DNA-binding</keyword>
<dbReference type="GO" id="GO:0003887">
    <property type="term" value="F:DNA-directed DNA polymerase activity"/>
    <property type="evidence" value="ECO:0007669"/>
    <property type="project" value="UniProtKB-KW"/>
</dbReference>
<sequence length="279" mass="31273">SIIRDLEADGHEVVYSDTDSVFVRAPTPSLEGALAFGESVARRFTGAGATFEFQSVYEAFFSHGAKKRYVGRTAWPKSDLVVRGYETRRTDAFDYQSQSLLEIFDLILKGDTDGAIRRSRELVAAVRERKVAPESLVISRSVRAESEYNEATRDALPFLRVFRRLREEGYDVIPGMKVAWIVTDSRQSPQAVEPWIEGRPFSAEPDWEYYAERVAQTLARVTEVFDWDAAALLRGSHQRRLGTDGSADPTPGAAPPASLDTPLTEVGVRPRRRTTQRSL</sequence>
<feature type="non-terminal residue" evidence="9">
    <location>
        <position position="1"/>
    </location>
</feature>
<dbReference type="AlphaFoldDB" id="T1BVT9"/>
<evidence type="ECO:0000259" key="8">
    <source>
        <dbReference type="Pfam" id="PF00136"/>
    </source>
</evidence>
<comment type="caution">
    <text evidence="9">The sequence shown here is derived from an EMBL/GenBank/DDBJ whole genome shotgun (WGS) entry which is preliminary data.</text>
</comment>
<organism evidence="9">
    <name type="scientific">mine drainage metagenome</name>
    <dbReference type="NCBI Taxonomy" id="410659"/>
    <lineage>
        <taxon>unclassified sequences</taxon>
        <taxon>metagenomes</taxon>
        <taxon>ecological metagenomes</taxon>
    </lineage>
</organism>
<keyword evidence="4" id="KW-0239">DNA-directed DNA polymerase</keyword>
<comment type="catalytic activity">
    <reaction evidence="6">
        <text>DNA(n) + a 2'-deoxyribonucleoside 5'-triphosphate = DNA(n+1) + diphosphate</text>
        <dbReference type="Rhea" id="RHEA:22508"/>
        <dbReference type="Rhea" id="RHEA-COMP:17339"/>
        <dbReference type="Rhea" id="RHEA-COMP:17340"/>
        <dbReference type="ChEBI" id="CHEBI:33019"/>
        <dbReference type="ChEBI" id="CHEBI:61560"/>
        <dbReference type="ChEBI" id="CHEBI:173112"/>
        <dbReference type="EC" id="2.7.7.7"/>
    </reaction>
</comment>
<dbReference type="Gene3D" id="1.10.132.60">
    <property type="entry name" value="DNA polymerase family B, C-terminal domain"/>
    <property type="match status" value="1"/>
</dbReference>
<dbReference type="InterPro" id="IPR017964">
    <property type="entry name" value="DNA-dir_DNA_pol_B_CS"/>
</dbReference>
<accession>T1BVT9</accession>
<evidence type="ECO:0000256" key="3">
    <source>
        <dbReference type="ARBA" id="ARBA00022695"/>
    </source>
</evidence>
<dbReference type="PANTHER" id="PTHR10322:SF23">
    <property type="entry name" value="DNA POLYMERASE DELTA CATALYTIC SUBUNIT"/>
    <property type="match status" value="1"/>
</dbReference>
<evidence type="ECO:0000256" key="4">
    <source>
        <dbReference type="ARBA" id="ARBA00022932"/>
    </source>
</evidence>
<name>T1BVT9_9ZZZZ</name>